<comment type="caution">
    <text evidence="10">The sequence shown here is derived from an EMBL/GenBank/DDBJ whole genome shotgun (WGS) entry which is preliminary data.</text>
</comment>
<feature type="transmembrane region" description="Helical" evidence="8">
    <location>
        <begin position="107"/>
        <end position="127"/>
    </location>
</feature>
<dbReference type="SUPFAM" id="SSF161098">
    <property type="entry name" value="MetI-like"/>
    <property type="match status" value="1"/>
</dbReference>
<dbReference type="CDD" id="cd06261">
    <property type="entry name" value="TM_PBP2"/>
    <property type="match status" value="1"/>
</dbReference>
<name>A0ABQ2CZ25_9DEIO</name>
<evidence type="ECO:0000256" key="4">
    <source>
        <dbReference type="ARBA" id="ARBA00022692"/>
    </source>
</evidence>
<feature type="transmembrane region" description="Helical" evidence="8">
    <location>
        <begin position="34"/>
        <end position="56"/>
    </location>
</feature>
<evidence type="ECO:0000256" key="6">
    <source>
        <dbReference type="ARBA" id="ARBA00022989"/>
    </source>
</evidence>
<evidence type="ECO:0000256" key="1">
    <source>
        <dbReference type="ARBA" id="ARBA00004651"/>
    </source>
</evidence>
<evidence type="ECO:0000256" key="8">
    <source>
        <dbReference type="RuleBase" id="RU363032"/>
    </source>
</evidence>
<dbReference type="InterPro" id="IPR035906">
    <property type="entry name" value="MetI-like_sf"/>
</dbReference>
<feature type="transmembrane region" description="Helical" evidence="8">
    <location>
        <begin position="68"/>
        <end position="87"/>
    </location>
</feature>
<dbReference type="PROSITE" id="PS50928">
    <property type="entry name" value="ABC_TM1"/>
    <property type="match status" value="1"/>
</dbReference>
<evidence type="ECO:0000256" key="3">
    <source>
        <dbReference type="ARBA" id="ARBA00022475"/>
    </source>
</evidence>
<keyword evidence="2 8" id="KW-0813">Transport</keyword>
<evidence type="ECO:0000256" key="2">
    <source>
        <dbReference type="ARBA" id="ARBA00022448"/>
    </source>
</evidence>
<keyword evidence="11" id="KW-1185">Reference proteome</keyword>
<gene>
    <name evidence="10" type="ORF">GCM10008938_21290</name>
</gene>
<evidence type="ECO:0000256" key="5">
    <source>
        <dbReference type="ARBA" id="ARBA00022970"/>
    </source>
</evidence>
<keyword evidence="3" id="KW-1003">Cell membrane</keyword>
<evidence type="ECO:0000313" key="10">
    <source>
        <dbReference type="EMBL" id="GGJ34888.1"/>
    </source>
</evidence>
<dbReference type="PANTHER" id="PTHR30614">
    <property type="entry name" value="MEMBRANE COMPONENT OF AMINO ACID ABC TRANSPORTER"/>
    <property type="match status" value="1"/>
</dbReference>
<evidence type="ECO:0000259" key="9">
    <source>
        <dbReference type="PROSITE" id="PS50928"/>
    </source>
</evidence>
<dbReference type="InterPro" id="IPR043429">
    <property type="entry name" value="ArtM/GltK/GlnP/TcyL/YhdX-like"/>
</dbReference>
<dbReference type="Proteomes" id="UP000632222">
    <property type="component" value="Unassembled WGS sequence"/>
</dbReference>
<comment type="similarity">
    <text evidence="8">Belongs to the binding-protein-dependent transport system permease family.</text>
</comment>
<dbReference type="NCBIfam" id="TIGR01726">
    <property type="entry name" value="HEQRo_perm_3TM"/>
    <property type="match status" value="1"/>
</dbReference>
<dbReference type="PANTHER" id="PTHR30614:SF0">
    <property type="entry name" value="L-CYSTINE TRANSPORT SYSTEM PERMEASE PROTEIN TCYL"/>
    <property type="match status" value="1"/>
</dbReference>
<evidence type="ECO:0000256" key="7">
    <source>
        <dbReference type="ARBA" id="ARBA00023136"/>
    </source>
</evidence>
<keyword evidence="5" id="KW-0029">Amino-acid transport</keyword>
<proteinExistence type="inferred from homology"/>
<dbReference type="InterPro" id="IPR000515">
    <property type="entry name" value="MetI-like"/>
</dbReference>
<protein>
    <recommendedName>
        <fullName evidence="9">ABC transmembrane type-1 domain-containing protein</fullName>
    </recommendedName>
</protein>
<accession>A0ABQ2CZ25</accession>
<dbReference type="EMBL" id="BMOD01000006">
    <property type="protein sequence ID" value="GGJ34888.1"/>
    <property type="molecule type" value="Genomic_DNA"/>
</dbReference>
<organism evidence="10 11">
    <name type="scientific">Deinococcus roseus</name>
    <dbReference type="NCBI Taxonomy" id="392414"/>
    <lineage>
        <taxon>Bacteria</taxon>
        <taxon>Thermotogati</taxon>
        <taxon>Deinococcota</taxon>
        <taxon>Deinococci</taxon>
        <taxon>Deinococcales</taxon>
        <taxon>Deinococcaceae</taxon>
        <taxon>Deinococcus</taxon>
    </lineage>
</organism>
<feature type="domain" description="ABC transmembrane type-1" evidence="9">
    <location>
        <begin position="30"/>
        <end position="165"/>
    </location>
</feature>
<dbReference type="InterPro" id="IPR010065">
    <property type="entry name" value="AA_ABC_transptr_permease_3TM"/>
</dbReference>
<dbReference type="Gene3D" id="1.10.3720.10">
    <property type="entry name" value="MetI-like"/>
    <property type="match status" value="1"/>
</dbReference>
<reference evidence="11" key="1">
    <citation type="journal article" date="2019" name="Int. J. Syst. Evol. Microbiol.">
        <title>The Global Catalogue of Microorganisms (GCM) 10K type strain sequencing project: providing services to taxonomists for standard genome sequencing and annotation.</title>
        <authorList>
            <consortium name="The Broad Institute Genomics Platform"/>
            <consortium name="The Broad Institute Genome Sequencing Center for Infectious Disease"/>
            <person name="Wu L."/>
            <person name="Ma J."/>
        </authorList>
    </citation>
    <scope>NUCLEOTIDE SEQUENCE [LARGE SCALE GENOMIC DNA]</scope>
    <source>
        <strain evidence="11">JCM 14370</strain>
    </source>
</reference>
<keyword evidence="6 8" id="KW-1133">Transmembrane helix</keyword>
<sequence>MTELLQTLLNDLKLMYQNAVVAFPAMLLATRFTLMYAVCSMVLGVVIAFVVAMLRVSKTPVLDPLARLYVSVIRGTPLLVQIYMTYYGVPSFWQTIDASFPKLVPNILIDFPVWLAGTLALGLNVGAYMSETLRGSIDGVGKGQWEAARSLGLNHLQTLSLVVLP</sequence>
<comment type="subcellular location">
    <subcellularLocation>
        <location evidence="1 8">Cell membrane</location>
        <topology evidence="1 8">Multi-pass membrane protein</topology>
    </subcellularLocation>
</comment>
<dbReference type="Pfam" id="PF00528">
    <property type="entry name" value="BPD_transp_1"/>
    <property type="match status" value="1"/>
</dbReference>
<keyword evidence="4 8" id="KW-0812">Transmembrane</keyword>
<keyword evidence="7 8" id="KW-0472">Membrane</keyword>
<evidence type="ECO:0000313" key="11">
    <source>
        <dbReference type="Proteomes" id="UP000632222"/>
    </source>
</evidence>